<comment type="catalytic activity">
    <reaction evidence="7 8">
        <text>hydrogencarbonate + H(+) = CO2 + H2O</text>
        <dbReference type="Rhea" id="RHEA:10748"/>
        <dbReference type="ChEBI" id="CHEBI:15377"/>
        <dbReference type="ChEBI" id="CHEBI:15378"/>
        <dbReference type="ChEBI" id="CHEBI:16526"/>
        <dbReference type="ChEBI" id="CHEBI:17544"/>
        <dbReference type="EC" id="4.2.1.1"/>
    </reaction>
</comment>
<evidence type="ECO:0000256" key="2">
    <source>
        <dbReference type="ARBA" id="ARBA00010718"/>
    </source>
</evidence>
<dbReference type="InterPro" id="IPR018338">
    <property type="entry name" value="Carbonic_anhydrase_a-class_CS"/>
</dbReference>
<evidence type="ECO:0000256" key="1">
    <source>
        <dbReference type="ARBA" id="ARBA00002904"/>
    </source>
</evidence>
<dbReference type="SUPFAM" id="SSF51069">
    <property type="entry name" value="Carbonic anhydrase"/>
    <property type="match status" value="2"/>
</dbReference>
<accession>A0A194Q7X0</accession>
<dbReference type="PANTHER" id="PTHR18952">
    <property type="entry name" value="CARBONIC ANHYDRASE"/>
    <property type="match status" value="1"/>
</dbReference>
<dbReference type="CDD" id="cd00326">
    <property type="entry name" value="alpha_CA"/>
    <property type="match status" value="2"/>
</dbReference>
<dbReference type="GO" id="GO:0004089">
    <property type="term" value="F:carbonate dehydratase activity"/>
    <property type="evidence" value="ECO:0007669"/>
    <property type="project" value="UniProtKB-UniRule"/>
</dbReference>
<dbReference type="InterPro" id="IPR001148">
    <property type="entry name" value="CA_dom"/>
</dbReference>
<comment type="cofactor">
    <cofactor evidence="8">
        <name>Zn(2+)</name>
        <dbReference type="ChEBI" id="CHEBI:29105"/>
    </cofactor>
</comment>
<organism evidence="10 11">
    <name type="scientific">Papilio xuthus</name>
    <name type="common">Asian swallowtail butterfly</name>
    <dbReference type="NCBI Taxonomy" id="66420"/>
    <lineage>
        <taxon>Eukaryota</taxon>
        <taxon>Metazoa</taxon>
        <taxon>Ecdysozoa</taxon>
        <taxon>Arthropoda</taxon>
        <taxon>Hexapoda</taxon>
        <taxon>Insecta</taxon>
        <taxon>Pterygota</taxon>
        <taxon>Neoptera</taxon>
        <taxon>Endopterygota</taxon>
        <taxon>Lepidoptera</taxon>
        <taxon>Glossata</taxon>
        <taxon>Ditrysia</taxon>
        <taxon>Papilionoidea</taxon>
        <taxon>Papilionidae</taxon>
        <taxon>Papilioninae</taxon>
        <taxon>Papilio</taxon>
    </lineage>
</organism>
<feature type="domain" description="Alpha-carbonic anhydrase" evidence="9">
    <location>
        <begin position="28"/>
        <end position="274"/>
    </location>
</feature>
<dbReference type="Proteomes" id="UP000053268">
    <property type="component" value="Unassembled WGS sequence"/>
</dbReference>
<keyword evidence="4 8" id="KW-0479">Metal-binding</keyword>
<keyword evidence="6 8" id="KW-0456">Lyase</keyword>
<dbReference type="SMART" id="SM01057">
    <property type="entry name" value="Carb_anhydrase"/>
    <property type="match status" value="2"/>
</dbReference>
<evidence type="ECO:0000256" key="3">
    <source>
        <dbReference type="ARBA" id="ARBA00012925"/>
    </source>
</evidence>
<evidence type="ECO:0000256" key="8">
    <source>
        <dbReference type="RuleBase" id="RU367011"/>
    </source>
</evidence>
<dbReference type="PROSITE" id="PS51144">
    <property type="entry name" value="ALPHA_CA_2"/>
    <property type="match status" value="2"/>
</dbReference>
<evidence type="ECO:0000256" key="5">
    <source>
        <dbReference type="ARBA" id="ARBA00022833"/>
    </source>
</evidence>
<gene>
    <name evidence="10" type="ORF">RR46_03870</name>
</gene>
<evidence type="ECO:0000256" key="6">
    <source>
        <dbReference type="ARBA" id="ARBA00023239"/>
    </source>
</evidence>
<evidence type="ECO:0000256" key="4">
    <source>
        <dbReference type="ARBA" id="ARBA00022723"/>
    </source>
</evidence>
<keyword evidence="11" id="KW-1185">Reference proteome</keyword>
<dbReference type="GO" id="GO:0008270">
    <property type="term" value="F:zinc ion binding"/>
    <property type="evidence" value="ECO:0007669"/>
    <property type="project" value="UniProtKB-UniRule"/>
</dbReference>
<feature type="domain" description="Alpha-carbonic anhydrase" evidence="9">
    <location>
        <begin position="314"/>
        <end position="567"/>
    </location>
</feature>
<dbReference type="AlphaFoldDB" id="A0A194Q7X0"/>
<dbReference type="InterPro" id="IPR036398">
    <property type="entry name" value="CA_dom_sf"/>
</dbReference>
<sequence>MGQYNLTQQFRLYLKSFVTGFVKCDSGSDWSYSYETQWPNQCRNGGQQSPINIMTRNTVVDTYGAHIRGPLVFRGYGDVNLRATNTGRTLKWMVEEDGPAPVLSGGPLRGNYTFVQFHLHWFSEHAIDGMKYPMEIHLLHVKTGLTVAEALKRSDGLAVIAVLCRVFADDEDNDYSLHQLADMLPSLQNRTTAGSELPITLDLYRLMSAQRQAYYTYHGSLTTPDCQEVVTWIVQEQPIIISDSQYKLFRQVNVGGVDNYRSLQPTNRVVYRSAGSSLYNPSPIGMLGALLSITSLLKSTVGSGVCFITNLKRKFFTDSSNACKEESKWPGEKCRVGGSRQSPIDIKRSDVVKDFDGRFIKYGEVVLSGYQAVIMAATNNEYTIMFSTEGNPDNHPTMRGGPLRQPYRLEQMHLHWLSEHAIDGAKFPVEIHLVHVRSDLDVRSALKRRDGLAILALFGKIIEQDEPMETAFDEMTAVISKLQVVGSRLKGVVMDLTKLFAPNTSIYYTYAGSLTSPMCNEVVTWILFPEHIYMTEAQYNLLEKLREGQYNYRSLQPVVRQTVYQPPANFLMEPQIVTSIKNALISRKANGLDNFQASPSLISSWIDKIWKVLEKLNPCADPKSYMCSKLRGLCKKLNLPGSTC</sequence>
<evidence type="ECO:0000259" key="9">
    <source>
        <dbReference type="PROSITE" id="PS51144"/>
    </source>
</evidence>
<dbReference type="EC" id="4.2.1.1" evidence="3 8"/>
<dbReference type="STRING" id="66420.A0A194Q7X0"/>
<evidence type="ECO:0000256" key="7">
    <source>
        <dbReference type="ARBA" id="ARBA00048348"/>
    </source>
</evidence>
<comment type="similarity">
    <text evidence="2 8">Belongs to the alpha-carbonic anhydrase family.</text>
</comment>
<dbReference type="PANTHER" id="PTHR18952:SF265">
    <property type="entry name" value="CARBONIC ANHYDRASE"/>
    <property type="match status" value="1"/>
</dbReference>
<proteinExistence type="inferred from homology"/>
<evidence type="ECO:0000313" key="11">
    <source>
        <dbReference type="Proteomes" id="UP000053268"/>
    </source>
</evidence>
<keyword evidence="5 8" id="KW-0862">Zinc</keyword>
<protein>
    <recommendedName>
        <fullName evidence="3 8">Carbonic anhydrase</fullName>
        <ecNumber evidence="3 8">4.2.1.1</ecNumber>
    </recommendedName>
</protein>
<evidence type="ECO:0000313" key="10">
    <source>
        <dbReference type="EMBL" id="KPI99505.1"/>
    </source>
</evidence>
<dbReference type="Pfam" id="PF00194">
    <property type="entry name" value="Carb_anhydrase"/>
    <property type="match status" value="2"/>
</dbReference>
<dbReference type="EMBL" id="KQ459579">
    <property type="protein sequence ID" value="KPI99505.1"/>
    <property type="molecule type" value="Genomic_DNA"/>
</dbReference>
<comment type="function">
    <text evidence="1 8">Reversible hydration of carbon dioxide.</text>
</comment>
<dbReference type="InterPro" id="IPR023561">
    <property type="entry name" value="Carbonic_anhydrase_a-class"/>
</dbReference>
<dbReference type="Gene3D" id="3.10.200.10">
    <property type="entry name" value="Alpha carbonic anhydrase"/>
    <property type="match status" value="2"/>
</dbReference>
<reference evidence="10 11" key="1">
    <citation type="journal article" date="2015" name="Nat. Commun.">
        <title>Outbred genome sequencing and CRISPR/Cas9 gene editing in butterflies.</title>
        <authorList>
            <person name="Li X."/>
            <person name="Fan D."/>
            <person name="Zhang W."/>
            <person name="Liu G."/>
            <person name="Zhang L."/>
            <person name="Zhao L."/>
            <person name="Fang X."/>
            <person name="Chen L."/>
            <person name="Dong Y."/>
            <person name="Chen Y."/>
            <person name="Ding Y."/>
            <person name="Zhao R."/>
            <person name="Feng M."/>
            <person name="Zhu Y."/>
            <person name="Feng Y."/>
            <person name="Jiang X."/>
            <person name="Zhu D."/>
            <person name="Xiang H."/>
            <person name="Feng X."/>
            <person name="Li S."/>
            <person name="Wang J."/>
            <person name="Zhang G."/>
            <person name="Kronforst M.R."/>
            <person name="Wang W."/>
        </authorList>
    </citation>
    <scope>NUCLEOTIDE SEQUENCE [LARGE SCALE GENOMIC DNA]</scope>
    <source>
        <strain evidence="10">Ya'a_city_454_Px</strain>
        <tissue evidence="10">Whole body</tissue>
    </source>
</reference>
<name>A0A194Q7X0_PAPXU</name>
<dbReference type="PROSITE" id="PS00162">
    <property type="entry name" value="ALPHA_CA_1"/>
    <property type="match status" value="2"/>
</dbReference>